<evidence type="ECO:0000313" key="4">
    <source>
        <dbReference type="EMBL" id="KAJ8605577.1"/>
    </source>
</evidence>
<keyword evidence="5" id="KW-1185">Reference proteome</keyword>
<name>A0AAD7XN91_9STRA</name>
<accession>A0AAD7XN91</accession>
<evidence type="ECO:0000256" key="1">
    <source>
        <dbReference type="SAM" id="MobiDB-lite"/>
    </source>
</evidence>
<dbReference type="AlphaFoldDB" id="A0AAD7XN91"/>
<dbReference type="InterPro" id="IPR002921">
    <property type="entry name" value="Fungal_lipase-type"/>
</dbReference>
<evidence type="ECO:0000259" key="3">
    <source>
        <dbReference type="Pfam" id="PF01764"/>
    </source>
</evidence>
<feature type="compositionally biased region" description="Low complexity" evidence="1">
    <location>
        <begin position="467"/>
        <end position="493"/>
    </location>
</feature>
<dbReference type="Gene3D" id="3.40.50.1820">
    <property type="entry name" value="alpha/beta hydrolase"/>
    <property type="match status" value="1"/>
</dbReference>
<gene>
    <name evidence="4" type="ORF">CTAYLR_000168</name>
</gene>
<reference evidence="4" key="1">
    <citation type="submission" date="2023-01" db="EMBL/GenBank/DDBJ databases">
        <title>Metagenome sequencing of chrysophaentin producing Chrysophaeum taylorii.</title>
        <authorList>
            <person name="Davison J."/>
            <person name="Bewley C."/>
        </authorList>
    </citation>
    <scope>NUCLEOTIDE SEQUENCE</scope>
    <source>
        <strain evidence="4">NIES-1699</strain>
    </source>
</reference>
<dbReference type="InterPro" id="IPR029058">
    <property type="entry name" value="AB_hydrolase_fold"/>
</dbReference>
<dbReference type="Pfam" id="PF01764">
    <property type="entry name" value="Lipase_3"/>
    <property type="match status" value="1"/>
</dbReference>
<proteinExistence type="predicted"/>
<dbReference type="InterPro" id="IPR051218">
    <property type="entry name" value="Sec_MonoDiacylglyc_Lipase"/>
</dbReference>
<feature type="domain" description="Fungal lipase-type" evidence="3">
    <location>
        <begin position="108"/>
        <end position="230"/>
    </location>
</feature>
<protein>
    <recommendedName>
        <fullName evidence="3">Fungal lipase-type domain-containing protein</fullName>
    </recommendedName>
</protein>
<sequence>MVLVVVLLKIGGVASSAEPDWVGLASMARSAALAYYEAGVIVAAHERWRYEAGAETVMWSEDGMGVEVRWGRTRHGEVASLVIRELPDAGMRYFVRTERKKGSVSQHVSIKGSDNAKNFRDDVDYAKVLDLGCRVRLHRGFKRVADAVWEDAAMYLEKEASIELTGHSLGGGVATILGMRLVAIGGNVTRVVSFGAPKVTNAHGGKIYAPRLPLLRVLTADDPIPTLPSMDAASQIFGFYRHFGHRLVLLDDDDDHDASTLATVSMAPTEPSGLARTKEIEIGAGRFASRPDPRWLSRERQHWMNFIHDPNWRQVLTNERKIFGRRVMDLLLWHLDESFFFHAHHVSPTAHTMDAYETRVASRIIAATPVAHYACHRKERPRRALKKRAPFLVVASLLGRQLFKYRRMLRVFKPKYLLISLLFVGWTGSGQSHVIFEKAAADARAASEREEEPAEEEEEEEDLVIPAAAAAATTTTKAAAPYSSRTSRSSSSSWVKPTSPRWRGGR</sequence>
<dbReference type="Proteomes" id="UP001230188">
    <property type="component" value="Unassembled WGS sequence"/>
</dbReference>
<dbReference type="SUPFAM" id="SSF53474">
    <property type="entry name" value="alpha/beta-Hydrolases"/>
    <property type="match status" value="1"/>
</dbReference>
<feature type="compositionally biased region" description="Acidic residues" evidence="1">
    <location>
        <begin position="449"/>
        <end position="463"/>
    </location>
</feature>
<dbReference type="PANTHER" id="PTHR45856">
    <property type="entry name" value="ALPHA/BETA-HYDROLASES SUPERFAMILY PROTEIN"/>
    <property type="match status" value="1"/>
</dbReference>
<dbReference type="GO" id="GO:0006629">
    <property type="term" value="P:lipid metabolic process"/>
    <property type="evidence" value="ECO:0007669"/>
    <property type="project" value="InterPro"/>
</dbReference>
<keyword evidence="2" id="KW-0732">Signal</keyword>
<evidence type="ECO:0000256" key="2">
    <source>
        <dbReference type="SAM" id="SignalP"/>
    </source>
</evidence>
<feature type="chain" id="PRO_5041998547" description="Fungal lipase-type domain-containing protein" evidence="2">
    <location>
        <begin position="17"/>
        <end position="506"/>
    </location>
</feature>
<organism evidence="4 5">
    <name type="scientific">Chrysophaeum taylorii</name>
    <dbReference type="NCBI Taxonomy" id="2483200"/>
    <lineage>
        <taxon>Eukaryota</taxon>
        <taxon>Sar</taxon>
        <taxon>Stramenopiles</taxon>
        <taxon>Ochrophyta</taxon>
        <taxon>Pelagophyceae</taxon>
        <taxon>Pelagomonadales</taxon>
        <taxon>Pelagomonadaceae</taxon>
        <taxon>Chrysophaeum</taxon>
    </lineage>
</organism>
<dbReference type="EMBL" id="JAQMWT010000314">
    <property type="protein sequence ID" value="KAJ8605577.1"/>
    <property type="molecule type" value="Genomic_DNA"/>
</dbReference>
<evidence type="ECO:0000313" key="5">
    <source>
        <dbReference type="Proteomes" id="UP001230188"/>
    </source>
</evidence>
<feature type="region of interest" description="Disordered" evidence="1">
    <location>
        <begin position="445"/>
        <end position="506"/>
    </location>
</feature>
<dbReference type="PANTHER" id="PTHR45856:SF24">
    <property type="entry name" value="FUNGAL LIPASE-LIKE DOMAIN-CONTAINING PROTEIN"/>
    <property type="match status" value="1"/>
</dbReference>
<feature type="signal peptide" evidence="2">
    <location>
        <begin position="1"/>
        <end position="16"/>
    </location>
</feature>
<dbReference type="CDD" id="cd00519">
    <property type="entry name" value="Lipase_3"/>
    <property type="match status" value="1"/>
</dbReference>
<comment type="caution">
    <text evidence="4">The sequence shown here is derived from an EMBL/GenBank/DDBJ whole genome shotgun (WGS) entry which is preliminary data.</text>
</comment>